<keyword evidence="3" id="KW-1185">Reference proteome</keyword>
<proteinExistence type="predicted"/>
<dbReference type="Proteomes" id="UP000246894">
    <property type="component" value="Chromosome"/>
</dbReference>
<dbReference type="Pfam" id="PF22772">
    <property type="entry name" value="WsaF_C"/>
    <property type="match status" value="1"/>
</dbReference>
<dbReference type="EMBL" id="CP023994">
    <property type="protein sequence ID" value="AWR21077.1"/>
    <property type="molecule type" value="Genomic_DNA"/>
</dbReference>
<organism evidence="2 3">
    <name type="scientific">Aurantimicrobium photophilum</name>
    <dbReference type="NCBI Taxonomy" id="1987356"/>
    <lineage>
        <taxon>Bacteria</taxon>
        <taxon>Bacillati</taxon>
        <taxon>Actinomycetota</taxon>
        <taxon>Actinomycetes</taxon>
        <taxon>Micrococcales</taxon>
        <taxon>Microbacteriaceae</taxon>
        <taxon>Aurantimicrobium</taxon>
    </lineage>
</organism>
<protein>
    <recommendedName>
        <fullName evidence="1">WsaF C-terminal domain-containing protein</fullName>
    </recommendedName>
</protein>
<dbReference type="AlphaFoldDB" id="A0A2Z3RW58"/>
<dbReference type="InterPro" id="IPR055050">
    <property type="entry name" value="WsaF_C"/>
</dbReference>
<dbReference type="SUPFAM" id="SSF53756">
    <property type="entry name" value="UDP-Glycosyltransferase/glycogen phosphorylase"/>
    <property type="match status" value="1"/>
</dbReference>
<dbReference type="CDD" id="cd03801">
    <property type="entry name" value="GT4_PimA-like"/>
    <property type="match status" value="1"/>
</dbReference>
<evidence type="ECO:0000313" key="2">
    <source>
        <dbReference type="EMBL" id="AWR21077.1"/>
    </source>
</evidence>
<dbReference type="KEGG" id="aum:AURMO_00461"/>
<sequence length="415" mass="46726">MSVLKRASDMLKYEGVKSTAWRGAKWLTSRSNPFEEVPLATVFKQDVLAVDWTQDRDFKAEKPVKPGGKPQIAWVISPPGRSSGGHQNAYLFMEFLEKAGYEITIFLYSAGAYPKVSVEGVKHMLSTNSGYPQLNAEYQMYDPETGLTGDFDVIVATDWATAYAAWRYERNIPRIYWVLDFEPYFFPAGPDYVVAENSYRLGYHGITIGSWLAAKLKRDYGMPTDFYEYSVDASRYTRTNDAARNEILFYARPTTPRRGTEFGLLVLEEVHRRRPDISINIAGWDMSKAGIEFPFVNHGTLQVSQLPELYNRCGAALVLSLTCMSLLPLEVMACGVVPVVNDGENTRMTLRDDPRIEFVPMSPALMADRIIAALDRPDQVEYSRSLAKSAEGGSWNNAGAHVVATFDKIIKRKKK</sequence>
<evidence type="ECO:0000313" key="3">
    <source>
        <dbReference type="Proteomes" id="UP000246894"/>
    </source>
</evidence>
<dbReference type="RefSeq" id="WP_110232955.1">
    <property type="nucleotide sequence ID" value="NZ_CP023994.1"/>
</dbReference>
<dbReference type="Gene3D" id="3.40.50.11090">
    <property type="match status" value="1"/>
</dbReference>
<reference evidence="2 3" key="1">
    <citation type="submission" date="2017-10" db="EMBL/GenBank/DDBJ databases">
        <title>Genome of an Actinobacterium that displays light-enhanced growth.</title>
        <authorList>
            <person name="Maresca J.A."/>
            <person name="Hempel P."/>
            <person name="Shevchenko O."/>
            <person name="Miller K.J."/>
            <person name="Hahn M.W."/>
        </authorList>
    </citation>
    <scope>NUCLEOTIDE SEQUENCE [LARGE SCALE GENOMIC DNA]</scope>
    <source>
        <strain evidence="2 3">MWH-Mo1</strain>
    </source>
</reference>
<dbReference type="Gene3D" id="3.40.50.2000">
    <property type="entry name" value="Glycogen Phosphorylase B"/>
    <property type="match status" value="1"/>
</dbReference>
<evidence type="ECO:0000259" key="1">
    <source>
        <dbReference type="Pfam" id="PF22772"/>
    </source>
</evidence>
<feature type="domain" description="WsaF C-terminal" evidence="1">
    <location>
        <begin position="246"/>
        <end position="369"/>
    </location>
</feature>
<accession>A0A2Z3RW58</accession>
<gene>
    <name evidence="2" type="ORF">AURMO_00461</name>
</gene>
<dbReference type="OrthoDB" id="7615426at2"/>
<name>A0A2Z3RW58_9MICO</name>